<dbReference type="AlphaFoldDB" id="A0A835WA10"/>
<feature type="compositionally biased region" description="Polar residues" evidence="4">
    <location>
        <begin position="425"/>
        <end position="434"/>
    </location>
</feature>
<protein>
    <recommendedName>
        <fullName evidence="7">Isopenicillin N synthase-like Fe(2+) 2OG dioxygenase domain-containing protein</fullName>
    </recommendedName>
</protein>
<dbReference type="GO" id="GO:0046872">
    <property type="term" value="F:metal ion binding"/>
    <property type="evidence" value="ECO:0007669"/>
    <property type="project" value="UniProtKB-KW"/>
</dbReference>
<keyword evidence="2" id="KW-0560">Oxidoreductase</keyword>
<reference evidence="5" key="1">
    <citation type="journal article" date="2020" name="bioRxiv">
        <title>Comparative genomics of Chlamydomonas.</title>
        <authorList>
            <person name="Craig R.J."/>
            <person name="Hasan A.R."/>
            <person name="Ness R.W."/>
            <person name="Keightley P.D."/>
        </authorList>
    </citation>
    <scope>NUCLEOTIDE SEQUENCE</scope>
    <source>
        <strain evidence="5">SAG 7.73</strain>
    </source>
</reference>
<dbReference type="InterPro" id="IPR027443">
    <property type="entry name" value="IPNS-like_sf"/>
</dbReference>
<organism evidence="5 6">
    <name type="scientific">Chlamydomonas incerta</name>
    <dbReference type="NCBI Taxonomy" id="51695"/>
    <lineage>
        <taxon>Eukaryota</taxon>
        <taxon>Viridiplantae</taxon>
        <taxon>Chlorophyta</taxon>
        <taxon>core chlorophytes</taxon>
        <taxon>Chlorophyceae</taxon>
        <taxon>CS clade</taxon>
        <taxon>Chlamydomonadales</taxon>
        <taxon>Chlamydomonadaceae</taxon>
        <taxon>Chlamydomonas</taxon>
    </lineage>
</organism>
<feature type="region of interest" description="Disordered" evidence="4">
    <location>
        <begin position="331"/>
        <end position="363"/>
    </location>
</feature>
<keyword evidence="1" id="KW-0479">Metal-binding</keyword>
<accession>A0A835WA10</accession>
<evidence type="ECO:0000256" key="1">
    <source>
        <dbReference type="ARBA" id="ARBA00022723"/>
    </source>
</evidence>
<dbReference type="PANTHER" id="PTHR10209">
    <property type="entry name" value="OXIDOREDUCTASE, 2OG-FE II OXYGENASE FAMILY PROTEIN"/>
    <property type="match status" value="1"/>
</dbReference>
<evidence type="ECO:0000313" key="6">
    <source>
        <dbReference type="Proteomes" id="UP000650467"/>
    </source>
</evidence>
<gene>
    <name evidence="5" type="ORF">HXX76_001839</name>
</gene>
<feature type="region of interest" description="Disordered" evidence="4">
    <location>
        <begin position="391"/>
        <end position="451"/>
    </location>
</feature>
<name>A0A835WA10_CHLIN</name>
<keyword evidence="6" id="KW-1185">Reference proteome</keyword>
<keyword evidence="3" id="KW-0408">Iron</keyword>
<dbReference type="GO" id="GO:0016491">
    <property type="term" value="F:oxidoreductase activity"/>
    <property type="evidence" value="ECO:0007669"/>
    <property type="project" value="UniProtKB-KW"/>
</dbReference>
<evidence type="ECO:0000313" key="5">
    <source>
        <dbReference type="EMBL" id="KAG2443486.1"/>
    </source>
</evidence>
<dbReference type="EMBL" id="JAEHOC010000003">
    <property type="protein sequence ID" value="KAG2443486.1"/>
    <property type="molecule type" value="Genomic_DNA"/>
</dbReference>
<evidence type="ECO:0000256" key="4">
    <source>
        <dbReference type="SAM" id="MobiDB-lite"/>
    </source>
</evidence>
<dbReference type="PANTHER" id="PTHR10209:SF874">
    <property type="entry name" value="2-OXOGLUTARATE (2OG) AND FE(II)-DEPENDENT OXYGENASE SUPERFAMILY PROTEIN"/>
    <property type="match status" value="1"/>
</dbReference>
<feature type="compositionally biased region" description="Low complexity" evidence="4">
    <location>
        <begin position="331"/>
        <end position="352"/>
    </location>
</feature>
<sequence length="451" mass="47192">MNPDSADVLPVFDIGAVLGKRPDEYNAEDLALCQGIAQCLHQTGCLIVRDPRVPAGMNDQFLDLLERYFGQPTERKLEDCRPHLDYQVGATPPGTEVPRCVVDPALQEQLRRLQSGNQATTPTGADAKWRFMWRVGPRPAHTAFPELNAEPVVPKAFPEWRGLMDGWGAALLGAATAVAGLAAVGLGLEPGALQELMSGGPHLLAPTGSDLDVNSRTGVVLAGYHYDLNLLTVHGRSRFPGLYVWLRDGRRVAVRIPAGCLLMQAGKQLEWLTGGHIRAGMHEVVVTEVTLTAADAARAAGRSTWRVSSTVFTHCCSDAVLRPLGRFGEQQPATAAVQQQPPQQQQEAPAPAGCTSGDPTESYPALKAGEQVQRELEAICLRKVGADATNVSCPGSGSGSGANSGCSSGSGSGMKGEGLGTGSSRAGNIVSSSGLAGAHTTATGVAVAGNR</sequence>
<dbReference type="SUPFAM" id="SSF51197">
    <property type="entry name" value="Clavaminate synthase-like"/>
    <property type="match status" value="1"/>
</dbReference>
<proteinExistence type="predicted"/>
<dbReference type="Proteomes" id="UP000650467">
    <property type="component" value="Unassembled WGS sequence"/>
</dbReference>
<evidence type="ECO:0008006" key="7">
    <source>
        <dbReference type="Google" id="ProtNLM"/>
    </source>
</evidence>
<dbReference type="OrthoDB" id="10248513at2759"/>
<evidence type="ECO:0000256" key="2">
    <source>
        <dbReference type="ARBA" id="ARBA00023002"/>
    </source>
</evidence>
<dbReference type="Gene3D" id="2.60.120.330">
    <property type="entry name" value="B-lactam Antibiotic, Isopenicillin N Synthase, Chain"/>
    <property type="match status" value="1"/>
</dbReference>
<evidence type="ECO:0000256" key="3">
    <source>
        <dbReference type="ARBA" id="ARBA00023004"/>
    </source>
</evidence>
<feature type="compositionally biased region" description="Gly residues" evidence="4">
    <location>
        <begin position="396"/>
        <end position="421"/>
    </location>
</feature>
<feature type="compositionally biased region" description="Low complexity" evidence="4">
    <location>
        <begin position="436"/>
        <end position="451"/>
    </location>
</feature>
<comment type="caution">
    <text evidence="5">The sequence shown here is derived from an EMBL/GenBank/DDBJ whole genome shotgun (WGS) entry which is preliminary data.</text>
</comment>